<dbReference type="InterPro" id="IPR002942">
    <property type="entry name" value="S4_RNA-bd"/>
</dbReference>
<evidence type="ECO:0000256" key="9">
    <source>
        <dbReference type="ARBA" id="ARBA00043147"/>
    </source>
</evidence>
<dbReference type="PROSITE" id="PS50889">
    <property type="entry name" value="S4"/>
    <property type="match status" value="1"/>
</dbReference>
<evidence type="ECO:0000256" key="2">
    <source>
        <dbReference type="ARBA" id="ARBA00036535"/>
    </source>
</evidence>
<dbReference type="SMART" id="SM00363">
    <property type="entry name" value="S4"/>
    <property type="match status" value="1"/>
</dbReference>
<evidence type="ECO:0000256" key="4">
    <source>
        <dbReference type="ARBA" id="ARBA00039989"/>
    </source>
</evidence>
<evidence type="ECO:0000256" key="1">
    <source>
        <dbReference type="ARBA" id="ARBA00036390"/>
    </source>
</evidence>
<dbReference type="InterPro" id="IPR050343">
    <property type="entry name" value="RsuA_PseudoU_synthase"/>
</dbReference>
<comment type="catalytic activity">
    <reaction evidence="1">
        <text>uridine(35) in tRNA(Tyr) = pseudouridine(35) in tRNA(Tyr)</text>
        <dbReference type="Rhea" id="RHEA:60556"/>
        <dbReference type="Rhea" id="RHEA-COMP:15607"/>
        <dbReference type="Rhea" id="RHEA-COMP:15608"/>
        <dbReference type="ChEBI" id="CHEBI:65314"/>
        <dbReference type="ChEBI" id="CHEBI:65315"/>
    </reaction>
</comment>
<keyword evidence="12" id="KW-0456">Lyase</keyword>
<dbReference type="InterPro" id="IPR036986">
    <property type="entry name" value="S4_RNA-bd_sf"/>
</dbReference>
<feature type="domain" description="RNA-binding S4" evidence="11">
    <location>
        <begin position="7"/>
        <end position="65"/>
    </location>
</feature>
<evidence type="ECO:0000256" key="3">
    <source>
        <dbReference type="ARBA" id="ARBA00038922"/>
    </source>
</evidence>
<evidence type="ECO:0000256" key="7">
    <source>
        <dbReference type="ARBA" id="ARBA00042843"/>
    </source>
</evidence>
<evidence type="ECO:0000259" key="11">
    <source>
        <dbReference type="SMART" id="SM00363"/>
    </source>
</evidence>
<dbReference type="Gene3D" id="3.10.290.10">
    <property type="entry name" value="RNA-binding S4 domain"/>
    <property type="match status" value="1"/>
</dbReference>
<dbReference type="Pfam" id="PF01479">
    <property type="entry name" value="S4"/>
    <property type="match status" value="1"/>
</dbReference>
<accession>A0A486XVB1</accession>
<evidence type="ECO:0000256" key="10">
    <source>
        <dbReference type="PROSITE-ProRule" id="PRU00182"/>
    </source>
</evidence>
<dbReference type="PANTHER" id="PTHR47683:SF2">
    <property type="entry name" value="RNA-BINDING S4 DOMAIN-CONTAINING PROTEIN"/>
    <property type="match status" value="1"/>
</dbReference>
<evidence type="ECO:0000256" key="5">
    <source>
        <dbReference type="ARBA" id="ARBA00041420"/>
    </source>
</evidence>
<name>A0A486XVB1_9GAMM</name>
<organism evidence="12">
    <name type="scientific">Rheinheimera sp. BAL341</name>
    <dbReference type="NCBI Taxonomy" id="1708203"/>
    <lineage>
        <taxon>Bacteria</taxon>
        <taxon>Pseudomonadati</taxon>
        <taxon>Pseudomonadota</taxon>
        <taxon>Gammaproteobacteria</taxon>
        <taxon>Chromatiales</taxon>
        <taxon>Chromatiaceae</taxon>
        <taxon>Rheinheimera</taxon>
    </lineage>
</organism>
<gene>
    <name evidence="12" type="ORF">BAL341_2706</name>
</gene>
<dbReference type="CDD" id="cd00165">
    <property type="entry name" value="S4"/>
    <property type="match status" value="1"/>
</dbReference>
<reference evidence="12" key="1">
    <citation type="submission" date="2019-04" db="EMBL/GenBank/DDBJ databases">
        <authorList>
            <person name="Brambilla D."/>
        </authorList>
    </citation>
    <scope>NUCLEOTIDE SEQUENCE</scope>
    <source>
        <strain evidence="12">BAL1</strain>
    </source>
</reference>
<keyword evidence="10" id="KW-0694">RNA-binding</keyword>
<dbReference type="GO" id="GO:0003723">
    <property type="term" value="F:RNA binding"/>
    <property type="evidence" value="ECO:0007669"/>
    <property type="project" value="UniProtKB-KW"/>
</dbReference>
<dbReference type="SUPFAM" id="SSF55174">
    <property type="entry name" value="Alpha-L RNA-binding motif"/>
    <property type="match status" value="1"/>
</dbReference>
<evidence type="ECO:0000256" key="8">
    <source>
        <dbReference type="ARBA" id="ARBA00042890"/>
    </source>
</evidence>
<dbReference type="AlphaFoldDB" id="A0A486XVB1"/>
<dbReference type="EC" id="5.4.99.21" evidence="3"/>
<dbReference type="GO" id="GO:0160138">
    <property type="term" value="F:23S rRNA pseudouridine(2604) synthase activity"/>
    <property type="evidence" value="ECO:0007669"/>
    <property type="project" value="UniProtKB-EC"/>
</dbReference>
<dbReference type="EMBL" id="CAAJGR010000132">
    <property type="protein sequence ID" value="VHO05622.1"/>
    <property type="molecule type" value="Genomic_DNA"/>
</dbReference>
<comment type="catalytic activity">
    <reaction evidence="2">
        <text>uridine(2604) in 23S rRNA = pseudouridine(2604) in 23S rRNA</text>
        <dbReference type="Rhea" id="RHEA:38875"/>
        <dbReference type="Rhea" id="RHEA-COMP:10093"/>
        <dbReference type="Rhea" id="RHEA-COMP:10094"/>
        <dbReference type="ChEBI" id="CHEBI:65314"/>
        <dbReference type="ChEBI" id="CHEBI:65315"/>
        <dbReference type="EC" id="5.4.99.21"/>
    </reaction>
</comment>
<dbReference type="PANTHER" id="PTHR47683">
    <property type="entry name" value="PSEUDOURIDINE SYNTHASE FAMILY PROTEIN-RELATED"/>
    <property type="match status" value="1"/>
</dbReference>
<proteinExistence type="predicted"/>
<sequence length="78" mass="8481">MSPEPRHRLAKYIASCGHCSRRAADRLITQGRVSLNGTLAKHTDHAGCDDNILVDNVPVAPASTLVYLAYHKPVGIYP</sequence>
<evidence type="ECO:0000313" key="12">
    <source>
        <dbReference type="EMBL" id="VHO05622.1"/>
    </source>
</evidence>
<evidence type="ECO:0000256" key="6">
    <source>
        <dbReference type="ARBA" id="ARBA00041697"/>
    </source>
</evidence>
<dbReference type="GO" id="GO:0016829">
    <property type="term" value="F:lyase activity"/>
    <property type="evidence" value="ECO:0007669"/>
    <property type="project" value="UniProtKB-KW"/>
</dbReference>
<protein>
    <recommendedName>
        <fullName evidence="4">Dual-specificity RNA pseudouridine synthase RluF</fullName>
        <ecNumber evidence="3">5.4.99.21</ecNumber>
    </recommendedName>
    <alternativeName>
        <fullName evidence="6">23S rRNA pseudouridine(2604) synthase</fullName>
    </alternativeName>
    <alternativeName>
        <fullName evidence="8">Ribosomal large subunit pseudouridine synthase F</fullName>
    </alternativeName>
    <alternativeName>
        <fullName evidence="7">rRNA pseudouridylate synthase F</fullName>
    </alternativeName>
    <alternativeName>
        <fullName evidence="9">rRNA-uridine isomerase F</fullName>
    </alternativeName>
    <alternativeName>
        <fullName evidence="5">tRNA(Tyr) pseudouridine(35) synthase</fullName>
    </alternativeName>
</protein>